<keyword evidence="2 4" id="KW-0689">Ribosomal protein</keyword>
<keyword evidence="3 4" id="KW-0687">Ribonucleoprotein</keyword>
<dbReference type="InterPro" id="IPR047859">
    <property type="entry name" value="Ribosomal_bL17_CS"/>
</dbReference>
<evidence type="ECO:0000256" key="5">
    <source>
        <dbReference type="RuleBase" id="RU000660"/>
    </source>
</evidence>
<name>A0A2H0TQF9_9BACT</name>
<evidence type="ECO:0000313" key="6">
    <source>
        <dbReference type="EMBL" id="PIR74413.1"/>
    </source>
</evidence>
<gene>
    <name evidence="4" type="primary">rplQ</name>
    <name evidence="6" type="ORF">COU35_02400</name>
</gene>
<evidence type="ECO:0000256" key="1">
    <source>
        <dbReference type="ARBA" id="ARBA00008777"/>
    </source>
</evidence>
<dbReference type="GO" id="GO:0022625">
    <property type="term" value="C:cytosolic large ribosomal subunit"/>
    <property type="evidence" value="ECO:0007669"/>
    <property type="project" value="TreeGrafter"/>
</dbReference>
<dbReference type="PROSITE" id="PS01167">
    <property type="entry name" value="RIBOSOMAL_L17"/>
    <property type="match status" value="1"/>
</dbReference>
<evidence type="ECO:0000256" key="3">
    <source>
        <dbReference type="ARBA" id="ARBA00023274"/>
    </source>
</evidence>
<dbReference type="GO" id="GO:0003735">
    <property type="term" value="F:structural constituent of ribosome"/>
    <property type="evidence" value="ECO:0007669"/>
    <property type="project" value="InterPro"/>
</dbReference>
<protein>
    <recommendedName>
        <fullName evidence="4">Large ribosomal subunit protein bL17</fullName>
    </recommendedName>
</protein>
<dbReference type="NCBIfam" id="TIGR00059">
    <property type="entry name" value="L17"/>
    <property type="match status" value="1"/>
</dbReference>
<dbReference type="GO" id="GO:0006412">
    <property type="term" value="P:translation"/>
    <property type="evidence" value="ECO:0007669"/>
    <property type="project" value="UniProtKB-UniRule"/>
</dbReference>
<comment type="similarity">
    <text evidence="1 4 5">Belongs to the bacterial ribosomal protein bL17 family.</text>
</comment>
<proteinExistence type="inferred from homology"/>
<dbReference type="InterPro" id="IPR000456">
    <property type="entry name" value="Ribosomal_bL17"/>
</dbReference>
<reference evidence="7" key="1">
    <citation type="submission" date="2017-09" db="EMBL/GenBank/DDBJ databases">
        <title>Depth-based differentiation of microbial function through sediment-hosted aquifers and enrichment of novel symbionts in the deep terrestrial subsurface.</title>
        <authorList>
            <person name="Probst A.J."/>
            <person name="Ladd B."/>
            <person name="Jarett J.K."/>
            <person name="Geller-Mcgrath D.E."/>
            <person name="Sieber C.M.K."/>
            <person name="Emerson J.B."/>
            <person name="Anantharaman K."/>
            <person name="Thomas B.C."/>
            <person name="Malmstrom R."/>
            <person name="Stieglmeier M."/>
            <person name="Klingl A."/>
            <person name="Woyke T."/>
            <person name="Ryan C.M."/>
            <person name="Banfield J.F."/>
        </authorList>
    </citation>
    <scope>NUCLEOTIDE SEQUENCE [LARGE SCALE GENOMIC DNA]</scope>
</reference>
<dbReference type="Pfam" id="PF01196">
    <property type="entry name" value="Ribosomal_L17"/>
    <property type="match status" value="1"/>
</dbReference>
<dbReference type="InterPro" id="IPR036373">
    <property type="entry name" value="Ribosomal_bL17_sf"/>
</dbReference>
<dbReference type="Gene3D" id="3.90.1030.10">
    <property type="entry name" value="Ribosomal protein L17"/>
    <property type="match status" value="1"/>
</dbReference>
<evidence type="ECO:0000256" key="2">
    <source>
        <dbReference type="ARBA" id="ARBA00022980"/>
    </source>
</evidence>
<accession>A0A2H0TQF9</accession>
<comment type="subunit">
    <text evidence="4">Part of the 50S ribosomal subunit. Contacts protein L32.</text>
</comment>
<comment type="caution">
    <text evidence="6">The sequence shown here is derived from an EMBL/GenBank/DDBJ whole genome shotgun (WGS) entry which is preliminary data.</text>
</comment>
<evidence type="ECO:0000313" key="7">
    <source>
        <dbReference type="Proteomes" id="UP000230154"/>
    </source>
</evidence>
<organism evidence="6 7">
    <name type="scientific">Candidatus Magasanikbacteria bacterium CG10_big_fil_rev_8_21_14_0_10_47_10</name>
    <dbReference type="NCBI Taxonomy" id="1974652"/>
    <lineage>
        <taxon>Bacteria</taxon>
        <taxon>Candidatus Magasanikiibacteriota</taxon>
    </lineage>
</organism>
<dbReference type="AlphaFoldDB" id="A0A2H0TQF9"/>
<dbReference type="EMBL" id="PFCB01000021">
    <property type="protein sequence ID" value="PIR74413.1"/>
    <property type="molecule type" value="Genomic_DNA"/>
</dbReference>
<sequence length="116" mass="13103">MRHKKRKFTFGRETAQKKALLRGLATNLVLHGSIKTTTAKAKALRTVVEPLVTRARKGGMFNRQRIASVLYTREAVKKMLDEIGPKYTQRNGGYTRITKIGTRPNDGADMARIEFV</sequence>
<dbReference type="SUPFAM" id="SSF64263">
    <property type="entry name" value="Prokaryotic ribosomal protein L17"/>
    <property type="match status" value="1"/>
</dbReference>
<dbReference type="PANTHER" id="PTHR14413:SF16">
    <property type="entry name" value="LARGE RIBOSOMAL SUBUNIT PROTEIN BL17M"/>
    <property type="match status" value="1"/>
</dbReference>
<evidence type="ECO:0000256" key="4">
    <source>
        <dbReference type="HAMAP-Rule" id="MF_01368"/>
    </source>
</evidence>
<dbReference type="PANTHER" id="PTHR14413">
    <property type="entry name" value="RIBOSOMAL PROTEIN L17"/>
    <property type="match status" value="1"/>
</dbReference>
<dbReference type="Proteomes" id="UP000230154">
    <property type="component" value="Unassembled WGS sequence"/>
</dbReference>
<dbReference type="HAMAP" id="MF_01368">
    <property type="entry name" value="Ribosomal_bL17"/>
    <property type="match status" value="1"/>
</dbReference>